<dbReference type="GO" id="GO:0005634">
    <property type="term" value="C:nucleus"/>
    <property type="evidence" value="ECO:0007669"/>
    <property type="project" value="UniProtKB-SubCell"/>
</dbReference>
<evidence type="ECO:0000256" key="13">
    <source>
        <dbReference type="SAM" id="MobiDB-lite"/>
    </source>
</evidence>
<keyword evidence="8" id="KW-0805">Transcription regulation</keyword>
<protein>
    <recommendedName>
        <fullName evidence="3">ubiquitinyl hydrolase 1</fullName>
        <ecNumber evidence="3">3.4.19.12</ecNumber>
    </recommendedName>
</protein>
<evidence type="ECO:0000256" key="1">
    <source>
        <dbReference type="ARBA" id="ARBA00000707"/>
    </source>
</evidence>
<evidence type="ECO:0000256" key="4">
    <source>
        <dbReference type="ARBA" id="ARBA00022670"/>
    </source>
</evidence>
<evidence type="ECO:0000256" key="12">
    <source>
        <dbReference type="PROSITE-ProRule" id="PRU00331"/>
    </source>
</evidence>
<feature type="region of interest" description="Disordered" evidence="13">
    <location>
        <begin position="278"/>
        <end position="299"/>
    </location>
</feature>
<feature type="compositionally biased region" description="Low complexity" evidence="13">
    <location>
        <begin position="323"/>
        <end position="378"/>
    </location>
</feature>
<dbReference type="Gene3D" id="3.90.70.40">
    <property type="match status" value="1"/>
</dbReference>
<dbReference type="CDD" id="cd01767">
    <property type="entry name" value="UBX"/>
    <property type="match status" value="1"/>
</dbReference>
<gene>
    <name evidence="16" type="ORF">C2E20_7569</name>
</gene>
<keyword evidence="7" id="KW-0788">Thiol protease</keyword>
<evidence type="ECO:0000259" key="14">
    <source>
        <dbReference type="PROSITE" id="PS50033"/>
    </source>
</evidence>
<name>A0A2P6V444_9CHLO</name>
<dbReference type="Proteomes" id="UP000239649">
    <property type="component" value="Unassembled WGS sequence"/>
</dbReference>
<dbReference type="Pfam" id="PF02099">
    <property type="entry name" value="Josephin"/>
    <property type="match status" value="1"/>
</dbReference>
<feature type="domain" description="Josephin" evidence="15">
    <location>
        <begin position="11"/>
        <end position="192"/>
    </location>
</feature>
<evidence type="ECO:0000313" key="16">
    <source>
        <dbReference type="EMBL" id="PSC68849.1"/>
    </source>
</evidence>
<evidence type="ECO:0000313" key="17">
    <source>
        <dbReference type="Proteomes" id="UP000239649"/>
    </source>
</evidence>
<evidence type="ECO:0000256" key="10">
    <source>
        <dbReference type="ARBA" id="ARBA00023242"/>
    </source>
</evidence>
<feature type="active site" description="Proton acceptor" evidence="11">
    <location>
        <position position="131"/>
    </location>
</feature>
<evidence type="ECO:0000256" key="11">
    <source>
        <dbReference type="PIRSR" id="PIRSR633865-1"/>
    </source>
</evidence>
<dbReference type="InterPro" id="IPR029071">
    <property type="entry name" value="Ubiquitin-like_domsf"/>
</dbReference>
<reference evidence="16 17" key="1">
    <citation type="journal article" date="2018" name="Plant J.">
        <title>Genome sequences of Chlorella sorokiniana UTEX 1602 and Micractinium conductrix SAG 241.80: implications to maltose excretion by a green alga.</title>
        <authorList>
            <person name="Arriola M.B."/>
            <person name="Velmurugan N."/>
            <person name="Zhang Y."/>
            <person name="Plunkett M.H."/>
            <person name="Hondzo H."/>
            <person name="Barney B.M."/>
        </authorList>
    </citation>
    <scope>NUCLEOTIDE SEQUENCE [LARGE SCALE GENOMIC DNA]</scope>
    <source>
        <strain evidence="16 17">SAG 241.80</strain>
    </source>
</reference>
<comment type="caution">
    <text evidence="16">The sequence shown here is derived from an EMBL/GenBank/DDBJ whole genome shotgun (WGS) entry which is preliminary data.</text>
</comment>
<evidence type="ECO:0000256" key="3">
    <source>
        <dbReference type="ARBA" id="ARBA00012759"/>
    </source>
</evidence>
<dbReference type="InterPro" id="IPR001012">
    <property type="entry name" value="UBX_dom"/>
</dbReference>
<dbReference type="AlphaFoldDB" id="A0A2P6V444"/>
<accession>A0A2P6V444</accession>
<dbReference type="PROSITE" id="PS50330">
    <property type="entry name" value="UIM"/>
    <property type="match status" value="1"/>
</dbReference>
<evidence type="ECO:0000256" key="7">
    <source>
        <dbReference type="ARBA" id="ARBA00022807"/>
    </source>
</evidence>
<keyword evidence="17" id="KW-1185">Reference proteome</keyword>
<dbReference type="InterPro" id="IPR003903">
    <property type="entry name" value="UIM_dom"/>
</dbReference>
<organism evidence="16 17">
    <name type="scientific">Micractinium conductrix</name>
    <dbReference type="NCBI Taxonomy" id="554055"/>
    <lineage>
        <taxon>Eukaryota</taxon>
        <taxon>Viridiplantae</taxon>
        <taxon>Chlorophyta</taxon>
        <taxon>core chlorophytes</taxon>
        <taxon>Trebouxiophyceae</taxon>
        <taxon>Chlorellales</taxon>
        <taxon>Chlorellaceae</taxon>
        <taxon>Chlorella clade</taxon>
        <taxon>Micractinium</taxon>
    </lineage>
</organism>
<dbReference type="GO" id="GO:0006508">
    <property type="term" value="P:proteolysis"/>
    <property type="evidence" value="ECO:0007669"/>
    <property type="project" value="UniProtKB-KW"/>
</dbReference>
<keyword evidence="5" id="KW-0833">Ubl conjugation pathway</keyword>
<feature type="active site" description="Nucleophile" evidence="11">
    <location>
        <position position="24"/>
    </location>
</feature>
<dbReference type="PROSITE" id="PS50957">
    <property type="entry name" value="JOSEPHIN"/>
    <property type="match status" value="1"/>
</dbReference>
<keyword evidence="4" id="KW-0645">Protease</keyword>
<sequence length="479" mass="50259">MELGDGSPRRWDLLYHESQTAALCGVHALNTLLQAPHFSEIELAQIAAELDAAERELMAGTPAGLYSADFLQYMAEGSGNVNDDGMFSIQVLSRALEVFGLQAVPLRSPDMAAARADPTTQQAFICHLQEHWFTVRQVHGQWWNLNSIYSAPEPLSTFYLSAFLGSLQEEGYTIFVVTGPLPPSQSPASDKERVVPGLAGRWFTPEEARAATEERERLKKSGYVQAAANSVLEKAGEGTGTWMTLRRPGAKRAHDGGDGGAHGQDGEDPELAAALAASLTDQGGRPQSRAWGAAPGGSAAGAALAANDEEADLAAAIAASLADQDGGQPVQQARQEPQEQQQQQQQQQQQPGEAEGEAPQQPAQPAAAGQQQQEQAAAAPPPAMPALQLPELGAEPDVGVAGAVEVALRLPGGARVSRRFSAGSDTVGHLAAFAAAQGTDVAGCQLAAGFPRKVLEDWSASLAAAGVGHKELVSLEPRR</sequence>
<dbReference type="Gene3D" id="1.10.287.10">
    <property type="entry name" value="S15/NS1, RNA-binding"/>
    <property type="match status" value="1"/>
</dbReference>
<evidence type="ECO:0000256" key="8">
    <source>
        <dbReference type="ARBA" id="ARBA00023015"/>
    </source>
</evidence>
<dbReference type="PROSITE" id="PS50033">
    <property type="entry name" value="UBX"/>
    <property type="match status" value="1"/>
</dbReference>
<dbReference type="InterPro" id="IPR033865">
    <property type="entry name" value="Ataxin-3"/>
</dbReference>
<feature type="active site" evidence="12">
    <location>
        <position position="24"/>
    </location>
</feature>
<evidence type="ECO:0000256" key="9">
    <source>
        <dbReference type="ARBA" id="ARBA00023163"/>
    </source>
</evidence>
<keyword evidence="9" id="KW-0804">Transcription</keyword>
<dbReference type="EC" id="3.4.19.12" evidence="3"/>
<dbReference type="PANTHER" id="PTHR14159">
    <property type="entry name" value="ATAXIN-3-RELATED"/>
    <property type="match status" value="1"/>
</dbReference>
<feature type="domain" description="UBX" evidence="14">
    <location>
        <begin position="399"/>
        <end position="475"/>
    </location>
</feature>
<comment type="catalytic activity">
    <reaction evidence="1">
        <text>Thiol-dependent hydrolysis of ester, thioester, amide, peptide and isopeptide bonds formed by the C-terminal Gly of ubiquitin (a 76-residue protein attached to proteins as an intracellular targeting signal).</text>
        <dbReference type="EC" id="3.4.19.12"/>
    </reaction>
</comment>
<keyword evidence="10" id="KW-0539">Nucleus</keyword>
<dbReference type="STRING" id="554055.A0A2P6V444"/>
<dbReference type="GO" id="GO:0004843">
    <property type="term" value="F:cysteine-type deubiquitinase activity"/>
    <property type="evidence" value="ECO:0007669"/>
    <property type="project" value="UniProtKB-EC"/>
</dbReference>
<dbReference type="EMBL" id="LHPF02000032">
    <property type="protein sequence ID" value="PSC68849.1"/>
    <property type="molecule type" value="Genomic_DNA"/>
</dbReference>
<dbReference type="OrthoDB" id="10063692at2759"/>
<keyword evidence="6 12" id="KW-0378">Hydrolase</keyword>
<proteinExistence type="predicted"/>
<dbReference type="SUPFAM" id="SSF54236">
    <property type="entry name" value="Ubiquitin-like"/>
    <property type="match status" value="1"/>
</dbReference>
<evidence type="ECO:0000256" key="2">
    <source>
        <dbReference type="ARBA" id="ARBA00004123"/>
    </source>
</evidence>
<dbReference type="PANTHER" id="PTHR14159:SF0">
    <property type="entry name" value="ATAXIN-3-RELATED"/>
    <property type="match status" value="1"/>
</dbReference>
<dbReference type="SMART" id="SM01246">
    <property type="entry name" value="Josephin"/>
    <property type="match status" value="1"/>
</dbReference>
<evidence type="ECO:0000256" key="6">
    <source>
        <dbReference type="ARBA" id="ARBA00022801"/>
    </source>
</evidence>
<feature type="active site" evidence="11 12">
    <location>
        <position position="146"/>
    </location>
</feature>
<dbReference type="InterPro" id="IPR006155">
    <property type="entry name" value="Josephin"/>
</dbReference>
<feature type="active site" evidence="12">
    <location>
        <position position="131"/>
    </location>
</feature>
<feature type="region of interest" description="Disordered" evidence="13">
    <location>
        <begin position="248"/>
        <end position="267"/>
    </location>
</feature>
<evidence type="ECO:0000256" key="5">
    <source>
        <dbReference type="ARBA" id="ARBA00022786"/>
    </source>
</evidence>
<feature type="region of interest" description="Disordered" evidence="13">
    <location>
        <begin position="323"/>
        <end position="389"/>
    </location>
</feature>
<dbReference type="SMART" id="SM00726">
    <property type="entry name" value="UIM"/>
    <property type="match status" value="2"/>
</dbReference>
<dbReference type="Gene3D" id="3.10.20.90">
    <property type="entry name" value="Phosphatidylinositol 3-kinase Catalytic Subunit, Chain A, domain 1"/>
    <property type="match status" value="1"/>
</dbReference>
<comment type="subcellular location">
    <subcellularLocation>
        <location evidence="2">Nucleus</location>
    </subcellularLocation>
</comment>
<evidence type="ECO:0000259" key="15">
    <source>
        <dbReference type="PROSITE" id="PS50957"/>
    </source>
</evidence>
<dbReference type="PRINTS" id="PR01233">
    <property type="entry name" value="JOSEPHIN"/>
</dbReference>
<dbReference type="GO" id="GO:0016579">
    <property type="term" value="P:protein deubiquitination"/>
    <property type="evidence" value="ECO:0007669"/>
    <property type="project" value="InterPro"/>
</dbReference>